<dbReference type="RefSeq" id="WP_154118530.1">
    <property type="nucleotide sequence ID" value="NZ_WJXB01000003.1"/>
</dbReference>
<evidence type="ECO:0000313" key="1">
    <source>
        <dbReference type="EMBL" id="MRN53513.1"/>
    </source>
</evidence>
<organism evidence="1 2">
    <name type="scientific">Paenibacillus monticola</name>
    <dbReference type="NCBI Taxonomy" id="2666075"/>
    <lineage>
        <taxon>Bacteria</taxon>
        <taxon>Bacillati</taxon>
        <taxon>Bacillota</taxon>
        <taxon>Bacilli</taxon>
        <taxon>Bacillales</taxon>
        <taxon>Paenibacillaceae</taxon>
        <taxon>Paenibacillus</taxon>
    </lineage>
</organism>
<evidence type="ECO:0000313" key="2">
    <source>
        <dbReference type="Proteomes" id="UP000463051"/>
    </source>
</evidence>
<dbReference type="EMBL" id="WJXB01000003">
    <property type="protein sequence ID" value="MRN53513.1"/>
    <property type="molecule type" value="Genomic_DNA"/>
</dbReference>
<proteinExistence type="predicted"/>
<dbReference type="Gene3D" id="1.10.10.10">
    <property type="entry name" value="Winged helix-like DNA-binding domain superfamily/Winged helix DNA-binding domain"/>
    <property type="match status" value="1"/>
</dbReference>
<comment type="caution">
    <text evidence="1">The sequence shown here is derived from an EMBL/GenBank/DDBJ whole genome shotgun (WGS) entry which is preliminary data.</text>
</comment>
<dbReference type="AlphaFoldDB" id="A0A7X2L1T4"/>
<keyword evidence="2" id="KW-1185">Reference proteome</keyword>
<name>A0A7X2L1T4_9BACL</name>
<accession>A0A7X2L1T4</accession>
<dbReference type="Proteomes" id="UP000463051">
    <property type="component" value="Unassembled WGS sequence"/>
</dbReference>
<gene>
    <name evidence="1" type="ORF">GJB61_10955</name>
</gene>
<evidence type="ECO:0008006" key="3">
    <source>
        <dbReference type="Google" id="ProtNLM"/>
    </source>
</evidence>
<dbReference type="InterPro" id="IPR036388">
    <property type="entry name" value="WH-like_DNA-bd_sf"/>
</dbReference>
<reference evidence="1 2" key="1">
    <citation type="submission" date="2019-11" db="EMBL/GenBank/DDBJ databases">
        <title>Paenibacillus monticola sp. nov., a novel PGPR strain isolated from mountain sample in China.</title>
        <authorList>
            <person name="Zhao Q."/>
            <person name="Li H.-P."/>
            <person name="Zhang J.-L."/>
        </authorList>
    </citation>
    <scope>NUCLEOTIDE SEQUENCE [LARGE SCALE GENOMIC DNA]</scope>
    <source>
        <strain evidence="1 2">LC-T2</strain>
    </source>
</reference>
<protein>
    <recommendedName>
        <fullName evidence="3">YjcQ protein</fullName>
    </recommendedName>
</protein>
<sequence length="88" mass="10253">MKIKKNEAIMYLILKYIEQEEDPEFRKIDVEKKDFHAALEKINEAGLATNITFSRGSLLHRIKVAFTNGSRLTQAGRYFITDFESRVD</sequence>